<sequence length="381" mass="42433">MDSTQTRITIDLVLDRLTAKDVLRAVLHSILFHRLFGTIKPQTMEVLDVTMPGVKDAQTEQLIEEKVDAFWKGVESGANKRGQITVIFAEKRPKKTWFSMGEEEIPWENWIINAEVRTDKDRQTFNMNLSTTLSNALLTILTHTSSERGRAVVPLITNSSGISPFPFRISVKVAGVDFIREPYDFGMSKEYVPASKMPTLRELYAERKLRSHLDCISLVQADITTLEVDVIVNAAKSNLLGGGGVDGAIHKAAGPRLLQACNKLNGCAVGDAKITKGYDLPAQVYTLYVIHTVGPVYDTKNVDSKAEQLASCYHTSLELAARNHLRTIAFPTISTGAYRYPLEDATKIALYTARQFLSSPSGDEIDLIIFTMFDEKEKRVF</sequence>
<dbReference type="InterPro" id="IPR012445">
    <property type="entry name" value="ATG101"/>
</dbReference>
<dbReference type="InterPro" id="IPR002589">
    <property type="entry name" value="Macro_dom"/>
</dbReference>
<dbReference type="OrthoDB" id="6077599at2759"/>
<evidence type="ECO:0000313" key="3">
    <source>
        <dbReference type="Proteomes" id="UP000308199"/>
    </source>
</evidence>
<dbReference type="Proteomes" id="UP000308199">
    <property type="component" value="Unassembled WGS sequence"/>
</dbReference>
<comment type="caution">
    <text evidence="2">The sequence shown here is derived from an EMBL/GenBank/DDBJ whole genome shotgun (WGS) entry which is preliminary data.</text>
</comment>
<feature type="domain" description="Macro" evidence="1">
    <location>
        <begin position="203"/>
        <end position="381"/>
    </location>
</feature>
<dbReference type="SMART" id="SM00506">
    <property type="entry name" value="A1pp"/>
    <property type="match status" value="1"/>
</dbReference>
<dbReference type="SUPFAM" id="SSF52949">
    <property type="entry name" value="Macro domain-like"/>
    <property type="match status" value="1"/>
</dbReference>
<dbReference type="PROSITE" id="PS51154">
    <property type="entry name" value="MACRO"/>
    <property type="match status" value="1"/>
</dbReference>
<accession>A0A4S4L3F0</accession>
<dbReference type="InterPro" id="IPR043472">
    <property type="entry name" value="Macro_dom-like"/>
</dbReference>
<dbReference type="AlphaFoldDB" id="A0A4S4L3F0"/>
<name>A0A4S4L3F0_9AGAM</name>
<evidence type="ECO:0000259" key="1">
    <source>
        <dbReference type="PROSITE" id="PS51154"/>
    </source>
</evidence>
<dbReference type="EMBL" id="SGPK01000282">
    <property type="protein sequence ID" value="THH05158.1"/>
    <property type="molecule type" value="Genomic_DNA"/>
</dbReference>
<dbReference type="Pfam" id="PF01661">
    <property type="entry name" value="Macro"/>
    <property type="match status" value="1"/>
</dbReference>
<dbReference type="GO" id="GO:0006914">
    <property type="term" value="P:autophagy"/>
    <property type="evidence" value="ECO:0007669"/>
    <property type="project" value="InterPro"/>
</dbReference>
<dbReference type="CDD" id="cd02908">
    <property type="entry name" value="Macro_OAADPr_deacetylase"/>
    <property type="match status" value="1"/>
</dbReference>
<gene>
    <name evidence="2" type="ORF">EW145_g4999</name>
</gene>
<evidence type="ECO:0000313" key="2">
    <source>
        <dbReference type="EMBL" id="THH05158.1"/>
    </source>
</evidence>
<reference evidence="2 3" key="1">
    <citation type="submission" date="2019-02" db="EMBL/GenBank/DDBJ databases">
        <title>Genome sequencing of the rare red list fungi Phellinidium pouzarii.</title>
        <authorList>
            <person name="Buettner E."/>
            <person name="Kellner H."/>
        </authorList>
    </citation>
    <scope>NUCLEOTIDE SEQUENCE [LARGE SCALE GENOMIC DNA]</scope>
    <source>
        <strain evidence="2 3">DSM 108285</strain>
    </source>
</reference>
<dbReference type="PANTHER" id="PTHR11106">
    <property type="entry name" value="GANGLIOSIDE INDUCED DIFFERENTIATION ASSOCIATED PROTEIN 2-RELATED"/>
    <property type="match status" value="1"/>
</dbReference>
<proteinExistence type="predicted"/>
<protein>
    <recommendedName>
        <fullName evidence="1">Macro domain-containing protein</fullName>
    </recommendedName>
</protein>
<organism evidence="2 3">
    <name type="scientific">Phellinidium pouzarii</name>
    <dbReference type="NCBI Taxonomy" id="167371"/>
    <lineage>
        <taxon>Eukaryota</taxon>
        <taxon>Fungi</taxon>
        <taxon>Dikarya</taxon>
        <taxon>Basidiomycota</taxon>
        <taxon>Agaricomycotina</taxon>
        <taxon>Agaricomycetes</taxon>
        <taxon>Hymenochaetales</taxon>
        <taxon>Hymenochaetaceae</taxon>
        <taxon>Phellinidium</taxon>
    </lineage>
</organism>
<dbReference type="Pfam" id="PF07855">
    <property type="entry name" value="ATG101"/>
    <property type="match status" value="1"/>
</dbReference>
<keyword evidence="3" id="KW-1185">Reference proteome</keyword>
<dbReference type="Gene3D" id="3.40.220.10">
    <property type="entry name" value="Leucine Aminopeptidase, subunit E, domain 1"/>
    <property type="match status" value="1"/>
</dbReference>
<dbReference type="PANTHER" id="PTHR11106:SF27">
    <property type="entry name" value="MACRO DOMAIN-CONTAINING PROTEIN"/>
    <property type="match status" value="1"/>
</dbReference>